<dbReference type="InterPro" id="IPR012312">
    <property type="entry name" value="Hemerythrin-like"/>
</dbReference>
<dbReference type="PANTHER" id="PTHR38048">
    <property type="entry name" value="EXPRESSED PROTEIN"/>
    <property type="match status" value="1"/>
</dbReference>
<dbReference type="Proteomes" id="UP001168146">
    <property type="component" value="Unassembled WGS sequence"/>
</dbReference>
<protein>
    <recommendedName>
        <fullName evidence="1">Hemerythrin-like domain-containing protein</fullName>
    </recommendedName>
</protein>
<dbReference type="PANTHER" id="PTHR38048:SF2">
    <property type="entry name" value="HEMERYTHRIN-LIKE DOMAIN-CONTAINING PROTEIN"/>
    <property type="match status" value="1"/>
</dbReference>
<evidence type="ECO:0000259" key="1">
    <source>
        <dbReference type="Pfam" id="PF01814"/>
    </source>
</evidence>
<evidence type="ECO:0000313" key="2">
    <source>
        <dbReference type="EMBL" id="KAK0323304.1"/>
    </source>
</evidence>
<dbReference type="AlphaFoldDB" id="A0AAN6FSE2"/>
<sequence length="287" mass="32484">MTTLRSLGDVEERMADELYLYLRLRAFLGTPQLAMFSHADTPSLTFSFRSCTHLRVCCGSRWSTLAVHKARYASLLGRWAAPIDLDPAILIRCSLVNLLQSTPLLITGLQSSHSAHYVATQMALAHNGILRGLNSIYLQAPHVPRDGSNDVRDFLTYCSCWCESMHHHHEAEEQDFFPNIERISGVEGLMSRNVEQHRAFTPGFDGFQTYAKTCAVIDYDGQKVRNLIDSFAEPLTKHLHEEIDTLRALDKFDSESVRQAYQRLEKILMATDNVQPTTRSFSMTCSP</sequence>
<accession>A0AAN6FSE2</accession>
<dbReference type="Gene3D" id="1.20.120.520">
    <property type="entry name" value="nmb1532 protein domain like"/>
    <property type="match status" value="1"/>
</dbReference>
<proteinExistence type="predicted"/>
<organism evidence="2 3">
    <name type="scientific">Friedmanniomyces endolithicus</name>
    <dbReference type="NCBI Taxonomy" id="329885"/>
    <lineage>
        <taxon>Eukaryota</taxon>
        <taxon>Fungi</taxon>
        <taxon>Dikarya</taxon>
        <taxon>Ascomycota</taxon>
        <taxon>Pezizomycotina</taxon>
        <taxon>Dothideomycetes</taxon>
        <taxon>Dothideomycetidae</taxon>
        <taxon>Mycosphaerellales</taxon>
        <taxon>Teratosphaeriaceae</taxon>
        <taxon>Friedmanniomyces</taxon>
    </lineage>
</organism>
<dbReference type="EMBL" id="JASUXU010000013">
    <property type="protein sequence ID" value="KAK0323304.1"/>
    <property type="molecule type" value="Genomic_DNA"/>
</dbReference>
<name>A0AAN6FSE2_9PEZI</name>
<comment type="caution">
    <text evidence="2">The sequence shown here is derived from an EMBL/GenBank/DDBJ whole genome shotgun (WGS) entry which is preliminary data.</text>
</comment>
<dbReference type="InterPro" id="IPR053206">
    <property type="entry name" value="Dimeric_xanthone_biosynth"/>
</dbReference>
<dbReference type="CDD" id="cd12108">
    <property type="entry name" value="Hr-like"/>
    <property type="match status" value="1"/>
</dbReference>
<gene>
    <name evidence="2" type="ORF">LTR82_005664</name>
</gene>
<dbReference type="Pfam" id="PF01814">
    <property type="entry name" value="Hemerythrin"/>
    <property type="match status" value="1"/>
</dbReference>
<evidence type="ECO:0000313" key="3">
    <source>
        <dbReference type="Proteomes" id="UP001168146"/>
    </source>
</evidence>
<feature type="domain" description="Hemerythrin-like" evidence="1">
    <location>
        <begin position="122"/>
        <end position="245"/>
    </location>
</feature>
<reference evidence="2" key="1">
    <citation type="submission" date="2021-12" db="EMBL/GenBank/DDBJ databases">
        <title>Black yeast isolated from Biological Soil Crust.</title>
        <authorList>
            <person name="Kurbessoian T."/>
        </authorList>
    </citation>
    <scope>NUCLEOTIDE SEQUENCE</scope>
    <source>
        <strain evidence="2">CCFEE 5208</strain>
    </source>
</reference>